<evidence type="ECO:0000256" key="4">
    <source>
        <dbReference type="ARBA" id="ARBA00022490"/>
    </source>
</evidence>
<evidence type="ECO:0000256" key="2">
    <source>
        <dbReference type="ARBA" id="ARBA00010958"/>
    </source>
</evidence>
<dbReference type="Proteomes" id="UP000594260">
    <property type="component" value="Unplaced"/>
</dbReference>
<keyword evidence="6 11" id="KW-0378">Hydrolase</keyword>
<reference evidence="14" key="1">
    <citation type="submission" date="2021-01" db="UniProtKB">
        <authorList>
            <consortium name="EnsemblMetazoa"/>
        </authorList>
    </citation>
    <scope>IDENTIFICATION</scope>
</reference>
<dbReference type="GO" id="GO:0000045">
    <property type="term" value="P:autophagosome assembly"/>
    <property type="evidence" value="ECO:0007669"/>
    <property type="project" value="TreeGrafter"/>
</dbReference>
<dbReference type="GO" id="GO:0016485">
    <property type="term" value="P:protein processing"/>
    <property type="evidence" value="ECO:0007669"/>
    <property type="project" value="TreeGrafter"/>
</dbReference>
<dbReference type="Pfam" id="PF03416">
    <property type="entry name" value="Peptidase_C54"/>
    <property type="match status" value="1"/>
</dbReference>
<evidence type="ECO:0000256" key="11">
    <source>
        <dbReference type="RuleBase" id="RU363115"/>
    </source>
</evidence>
<dbReference type="InterPro" id="IPR005078">
    <property type="entry name" value="Peptidase_C54"/>
</dbReference>
<evidence type="ECO:0000256" key="7">
    <source>
        <dbReference type="ARBA" id="ARBA00022807"/>
    </source>
</evidence>
<dbReference type="KEGG" id="vde:111253345"/>
<dbReference type="GO" id="GO:0000423">
    <property type="term" value="P:mitophagy"/>
    <property type="evidence" value="ECO:0007669"/>
    <property type="project" value="TreeGrafter"/>
</dbReference>
<dbReference type="OrthoDB" id="2960936at2759"/>
<evidence type="ECO:0000256" key="8">
    <source>
        <dbReference type="ARBA" id="ARBA00022927"/>
    </source>
</evidence>
<dbReference type="InParanoid" id="A0A7M7MIT2"/>
<protein>
    <recommendedName>
        <fullName evidence="11">Cysteine protease</fullName>
        <ecNumber evidence="11">3.4.22.-</ecNumber>
    </recommendedName>
</protein>
<dbReference type="EC" id="3.4.22.-" evidence="11"/>
<dbReference type="AlphaFoldDB" id="A0A7M7MIT2"/>
<comment type="subcellular location">
    <subcellularLocation>
        <location evidence="1 11">Cytoplasm</location>
    </subcellularLocation>
</comment>
<name>A0A7M7MIT2_VARDE</name>
<dbReference type="GO" id="GO:0005737">
    <property type="term" value="C:cytoplasm"/>
    <property type="evidence" value="ECO:0007669"/>
    <property type="project" value="UniProtKB-SubCell"/>
</dbReference>
<comment type="catalytic activity">
    <reaction evidence="10">
        <text>[protein]-C-terminal L-amino acid-glycyl-phosphatidylethanolamide + H2O = [protein]-C-terminal L-amino acid-glycine + a 1,2-diacyl-sn-glycero-3-phosphoethanolamine</text>
        <dbReference type="Rhea" id="RHEA:67548"/>
        <dbReference type="Rhea" id="RHEA-COMP:17323"/>
        <dbReference type="Rhea" id="RHEA-COMP:17324"/>
        <dbReference type="ChEBI" id="CHEBI:15377"/>
        <dbReference type="ChEBI" id="CHEBI:64612"/>
        <dbReference type="ChEBI" id="CHEBI:172940"/>
        <dbReference type="ChEBI" id="CHEBI:172941"/>
    </reaction>
    <physiologicalReaction direction="left-to-right" evidence="10">
        <dbReference type="Rhea" id="RHEA:67549"/>
    </physiologicalReaction>
</comment>
<keyword evidence="9 11" id="KW-0072">Autophagy</keyword>
<dbReference type="FunCoup" id="A0A7M7MIT2">
    <property type="interactions" value="534"/>
</dbReference>
<evidence type="ECO:0000256" key="10">
    <source>
        <dbReference type="ARBA" id="ARBA00029362"/>
    </source>
</evidence>
<feature type="region of interest" description="Disordered" evidence="12">
    <location>
        <begin position="355"/>
        <end position="401"/>
    </location>
</feature>
<evidence type="ECO:0000256" key="5">
    <source>
        <dbReference type="ARBA" id="ARBA00022670"/>
    </source>
</evidence>
<evidence type="ECO:0000313" key="15">
    <source>
        <dbReference type="Proteomes" id="UP000594260"/>
    </source>
</evidence>
<comment type="function">
    <text evidence="11">Cysteine protease that plays a key role in autophagy by mediating both proteolytic activation and delipidation of ATG8 family proteins.</text>
</comment>
<dbReference type="InterPro" id="IPR038765">
    <property type="entry name" value="Papain-like_cys_pep_sf"/>
</dbReference>
<dbReference type="InterPro" id="IPR046792">
    <property type="entry name" value="Peptidase_C54_cat"/>
</dbReference>
<keyword evidence="3" id="KW-0813">Transport</keyword>
<dbReference type="EnsemblMetazoa" id="XM_022812602">
    <property type="protein sequence ID" value="XP_022668337"/>
    <property type="gene ID" value="LOC111253345"/>
</dbReference>
<evidence type="ECO:0000256" key="3">
    <source>
        <dbReference type="ARBA" id="ARBA00022448"/>
    </source>
</evidence>
<keyword evidence="4 11" id="KW-0963">Cytoplasm</keyword>
<dbReference type="SUPFAM" id="SSF54001">
    <property type="entry name" value="Cysteine proteinases"/>
    <property type="match status" value="1"/>
</dbReference>
<dbReference type="GO" id="GO:0035973">
    <property type="term" value="P:aggrephagy"/>
    <property type="evidence" value="ECO:0007669"/>
    <property type="project" value="TreeGrafter"/>
</dbReference>
<keyword evidence="8 11" id="KW-0653">Protein transport</keyword>
<comment type="similarity">
    <text evidence="2 11">Belongs to the peptidase C54 family.</text>
</comment>
<keyword evidence="5 11" id="KW-0645">Protease</keyword>
<organism evidence="14 15">
    <name type="scientific">Varroa destructor</name>
    <name type="common">Honeybee mite</name>
    <dbReference type="NCBI Taxonomy" id="109461"/>
    <lineage>
        <taxon>Eukaryota</taxon>
        <taxon>Metazoa</taxon>
        <taxon>Ecdysozoa</taxon>
        <taxon>Arthropoda</taxon>
        <taxon>Chelicerata</taxon>
        <taxon>Arachnida</taxon>
        <taxon>Acari</taxon>
        <taxon>Parasitiformes</taxon>
        <taxon>Mesostigmata</taxon>
        <taxon>Gamasina</taxon>
        <taxon>Dermanyssoidea</taxon>
        <taxon>Varroidae</taxon>
        <taxon>Varroa</taxon>
    </lineage>
</organism>
<dbReference type="GeneID" id="111253345"/>
<dbReference type="PANTHER" id="PTHR22624">
    <property type="entry name" value="CYSTEINE PROTEASE ATG4"/>
    <property type="match status" value="1"/>
</dbReference>
<evidence type="ECO:0000259" key="13">
    <source>
        <dbReference type="Pfam" id="PF03416"/>
    </source>
</evidence>
<evidence type="ECO:0000256" key="12">
    <source>
        <dbReference type="SAM" id="MobiDB-lite"/>
    </source>
</evidence>
<dbReference type="GO" id="GO:0034727">
    <property type="term" value="P:piecemeal microautophagy of the nucleus"/>
    <property type="evidence" value="ECO:0007669"/>
    <property type="project" value="TreeGrafter"/>
</dbReference>
<dbReference type="GO" id="GO:0019786">
    <property type="term" value="F:protein-phosphatidylethanolamide deconjugating activity"/>
    <property type="evidence" value="ECO:0007669"/>
    <property type="project" value="InterPro"/>
</dbReference>
<keyword evidence="15" id="KW-1185">Reference proteome</keyword>
<sequence>MNHNGNESHSPLLRKMAELYTSLLTYEPGYLGYAEFPEADDPVWLLGTKYIVKEDGVEAVRQAFRSLLWLTYRKGFAAIDGEGGRTTDTGWGCMLRAGQMMLANALVRRHLGRDWQWSTDPSEITQRDDYLRLLRLFQDKKSATFSIHQIALMGQSDGKPVGEWFGPNTVAQALKRLVQYDTWSDLRMHVAMDHMLVLSEIRSLCQATNDSPWKPLVLVIPLRLGLADMNEIYIGALGKALQIRGSLGMLGGRPSHALYFVGVQANQLVFLDPHTTQNFVDLDQEPIDDSSYHCWNAQRMPINAIDPSIALSYYIENEADLNEWCSEARAHLIDSSNHMLFEITEIPPSWPCCEPESATGGLDASNINTAGSSSGRAAHSASDDPNANRRYDTSDDEFELL</sequence>
<keyword evidence="7" id="KW-0788">Thiol protease</keyword>
<evidence type="ECO:0000256" key="9">
    <source>
        <dbReference type="ARBA" id="ARBA00023006"/>
    </source>
</evidence>
<dbReference type="RefSeq" id="XP_022668337.1">
    <property type="nucleotide sequence ID" value="XM_022812602.1"/>
</dbReference>
<dbReference type="GO" id="GO:0004197">
    <property type="term" value="F:cysteine-type endopeptidase activity"/>
    <property type="evidence" value="ECO:0007669"/>
    <property type="project" value="TreeGrafter"/>
</dbReference>
<feature type="domain" description="Peptidase C54 catalytic" evidence="13">
    <location>
        <begin position="58"/>
        <end position="326"/>
    </location>
</feature>
<proteinExistence type="inferred from homology"/>
<evidence type="ECO:0000256" key="1">
    <source>
        <dbReference type="ARBA" id="ARBA00004496"/>
    </source>
</evidence>
<dbReference type="PANTHER" id="PTHR22624:SF49">
    <property type="entry name" value="CYSTEINE PROTEASE"/>
    <property type="match status" value="1"/>
</dbReference>
<feature type="compositionally biased region" description="Low complexity" evidence="12">
    <location>
        <begin position="370"/>
        <end position="380"/>
    </location>
</feature>
<dbReference type="GO" id="GO:0015031">
    <property type="term" value="P:protein transport"/>
    <property type="evidence" value="ECO:0007669"/>
    <property type="project" value="UniProtKB-KW"/>
</dbReference>
<evidence type="ECO:0000256" key="6">
    <source>
        <dbReference type="ARBA" id="ARBA00022801"/>
    </source>
</evidence>
<evidence type="ECO:0000313" key="14">
    <source>
        <dbReference type="EnsemblMetazoa" id="XP_022668337"/>
    </source>
</evidence>
<accession>A0A7M7MIT2</accession>
<dbReference type="OMA" id="TGFGCMI"/>